<feature type="non-terminal residue" evidence="2">
    <location>
        <position position="1"/>
    </location>
</feature>
<evidence type="ECO:0000256" key="1">
    <source>
        <dbReference type="SAM" id="Phobius"/>
    </source>
</evidence>
<feature type="transmembrane region" description="Helical" evidence="1">
    <location>
        <begin position="43"/>
        <end position="63"/>
    </location>
</feature>
<keyword evidence="1" id="KW-1133">Transmembrane helix</keyword>
<dbReference type="Proteomes" id="UP000824037">
    <property type="component" value="Unassembled WGS sequence"/>
</dbReference>
<reference evidence="2" key="2">
    <citation type="submission" date="2021-04" db="EMBL/GenBank/DDBJ databases">
        <authorList>
            <person name="Gilroy R."/>
        </authorList>
    </citation>
    <scope>NUCLEOTIDE SEQUENCE</scope>
    <source>
        <strain evidence="2">ChiGjej4B4-7305</strain>
    </source>
</reference>
<gene>
    <name evidence="2" type="ORF">H9815_00965</name>
</gene>
<accession>A0A9D2EB03</accession>
<reference evidence="2" key="1">
    <citation type="journal article" date="2021" name="PeerJ">
        <title>Extensive microbial diversity within the chicken gut microbiome revealed by metagenomics and culture.</title>
        <authorList>
            <person name="Gilroy R."/>
            <person name="Ravi A."/>
            <person name="Getino M."/>
            <person name="Pursley I."/>
            <person name="Horton D.L."/>
            <person name="Alikhan N.F."/>
            <person name="Baker D."/>
            <person name="Gharbi K."/>
            <person name="Hall N."/>
            <person name="Watson M."/>
            <person name="Adriaenssens E.M."/>
            <person name="Foster-Nyarko E."/>
            <person name="Jarju S."/>
            <person name="Secka A."/>
            <person name="Antonio M."/>
            <person name="Oren A."/>
            <person name="Chaudhuri R.R."/>
            <person name="La Ragione R."/>
            <person name="Hildebrand F."/>
            <person name="Pallen M.J."/>
        </authorList>
    </citation>
    <scope>NUCLEOTIDE SEQUENCE</scope>
    <source>
        <strain evidence="2">ChiGjej4B4-7305</strain>
    </source>
</reference>
<keyword evidence="1" id="KW-0472">Membrane</keyword>
<proteinExistence type="predicted"/>
<name>A0A9D2EB03_9MICO</name>
<sequence>TVPASRALTWAGPASKPTMVTWPCLPACWTPVAEPSAAMGDSYLIAVIPTDALHLMMLVLLWVPRSVREFFAAHRRQRSTAQVQ</sequence>
<keyword evidence="1" id="KW-0812">Transmembrane</keyword>
<comment type="caution">
    <text evidence="2">The sequence shown here is derived from an EMBL/GenBank/DDBJ whole genome shotgun (WGS) entry which is preliminary data.</text>
</comment>
<organism evidence="2 3">
    <name type="scientific">Candidatus Ruania gallistercoris</name>
    <dbReference type="NCBI Taxonomy" id="2838746"/>
    <lineage>
        <taxon>Bacteria</taxon>
        <taxon>Bacillati</taxon>
        <taxon>Actinomycetota</taxon>
        <taxon>Actinomycetes</taxon>
        <taxon>Micrococcales</taxon>
        <taxon>Ruaniaceae</taxon>
        <taxon>Ruania</taxon>
    </lineage>
</organism>
<protein>
    <submittedName>
        <fullName evidence="2">Uncharacterized protein</fullName>
    </submittedName>
</protein>
<dbReference type="EMBL" id="DXBY01000020">
    <property type="protein sequence ID" value="HIZ34319.1"/>
    <property type="molecule type" value="Genomic_DNA"/>
</dbReference>
<dbReference type="AlphaFoldDB" id="A0A9D2EB03"/>
<evidence type="ECO:0000313" key="3">
    <source>
        <dbReference type="Proteomes" id="UP000824037"/>
    </source>
</evidence>
<evidence type="ECO:0000313" key="2">
    <source>
        <dbReference type="EMBL" id="HIZ34319.1"/>
    </source>
</evidence>